<protein>
    <submittedName>
        <fullName evidence="2">Uncharacterized protein</fullName>
    </submittedName>
</protein>
<dbReference type="AlphaFoldDB" id="S9UWV8"/>
<dbReference type="EMBL" id="ATMH01012741">
    <property type="protein sequence ID" value="EPY14995.1"/>
    <property type="molecule type" value="Genomic_DNA"/>
</dbReference>
<name>S9UWV8_9TRYP</name>
<proteinExistence type="predicted"/>
<evidence type="ECO:0000313" key="2">
    <source>
        <dbReference type="EMBL" id="EPY14995.1"/>
    </source>
</evidence>
<organism evidence="2 3">
    <name type="scientific">Strigomonas culicis</name>
    <dbReference type="NCBI Taxonomy" id="28005"/>
    <lineage>
        <taxon>Eukaryota</taxon>
        <taxon>Discoba</taxon>
        <taxon>Euglenozoa</taxon>
        <taxon>Kinetoplastea</taxon>
        <taxon>Metakinetoplastina</taxon>
        <taxon>Trypanosomatida</taxon>
        <taxon>Trypanosomatidae</taxon>
        <taxon>Strigomonadinae</taxon>
        <taxon>Strigomonas</taxon>
    </lineage>
</organism>
<evidence type="ECO:0000313" key="3">
    <source>
        <dbReference type="Proteomes" id="UP000015354"/>
    </source>
</evidence>
<feature type="compositionally biased region" description="Polar residues" evidence="1">
    <location>
        <begin position="49"/>
        <end position="64"/>
    </location>
</feature>
<gene>
    <name evidence="2" type="ORF">STCU_12393</name>
</gene>
<accession>S9UWV8</accession>
<keyword evidence="3" id="KW-1185">Reference proteome</keyword>
<reference evidence="2 3" key="1">
    <citation type="journal article" date="2013" name="PLoS ONE">
        <title>Predicting the Proteins of Angomonas deanei, Strigomonas culicis and Their Respective Endosymbionts Reveals New Aspects of the Trypanosomatidae Family.</title>
        <authorList>
            <person name="Motta M.C."/>
            <person name="Martins A.C."/>
            <person name="de Souza S.S."/>
            <person name="Catta-Preta C.M."/>
            <person name="Silva R."/>
            <person name="Klein C.C."/>
            <person name="de Almeida L.G."/>
            <person name="de Lima Cunha O."/>
            <person name="Ciapina L.P."/>
            <person name="Brocchi M."/>
            <person name="Colabardini A.C."/>
            <person name="de Araujo Lima B."/>
            <person name="Machado C.R."/>
            <person name="de Almeida Soares C.M."/>
            <person name="Probst C.M."/>
            <person name="de Menezes C.B."/>
            <person name="Thompson C.E."/>
            <person name="Bartholomeu D.C."/>
            <person name="Gradia D.F."/>
            <person name="Pavoni D.P."/>
            <person name="Grisard E.C."/>
            <person name="Fantinatti-Garboggini F."/>
            <person name="Marchini F.K."/>
            <person name="Rodrigues-Luiz G.F."/>
            <person name="Wagner G."/>
            <person name="Goldman G.H."/>
            <person name="Fietto J.L."/>
            <person name="Elias M.C."/>
            <person name="Goldman M.H."/>
            <person name="Sagot M.F."/>
            <person name="Pereira M."/>
            <person name="Stoco P.H."/>
            <person name="de Mendonca-Neto R.P."/>
            <person name="Teixeira S.M."/>
            <person name="Maciel T.E."/>
            <person name="de Oliveira Mendes T.A."/>
            <person name="Urmenyi T.P."/>
            <person name="de Souza W."/>
            <person name="Schenkman S."/>
            <person name="de Vasconcelos A.T."/>
        </authorList>
    </citation>
    <scope>NUCLEOTIDE SEQUENCE [LARGE SCALE GENOMIC DNA]</scope>
</reference>
<sequence length="73" mass="7767">MDVSLGRHRRFFGLGAADVDVEGEPRSPAREVTSVLQGNWANRQPLLGTASTTVARPSATAESSTAKEDANRV</sequence>
<evidence type="ECO:0000256" key="1">
    <source>
        <dbReference type="SAM" id="MobiDB-lite"/>
    </source>
</evidence>
<feature type="region of interest" description="Disordered" evidence="1">
    <location>
        <begin position="47"/>
        <end position="73"/>
    </location>
</feature>
<comment type="caution">
    <text evidence="2">The sequence shown here is derived from an EMBL/GenBank/DDBJ whole genome shotgun (WGS) entry which is preliminary data.</text>
</comment>
<dbReference type="Proteomes" id="UP000015354">
    <property type="component" value="Unassembled WGS sequence"/>
</dbReference>